<evidence type="ECO:0000256" key="1">
    <source>
        <dbReference type="ARBA" id="ARBA00004323"/>
    </source>
</evidence>
<dbReference type="GO" id="GO:0005524">
    <property type="term" value="F:ATP binding"/>
    <property type="evidence" value="ECO:0007669"/>
    <property type="project" value="UniProtKB-KW"/>
</dbReference>
<evidence type="ECO:0000313" key="11">
    <source>
        <dbReference type="Proteomes" id="UP000293823"/>
    </source>
</evidence>
<evidence type="ECO:0000256" key="2">
    <source>
        <dbReference type="ARBA" id="ARBA00009283"/>
    </source>
</evidence>
<dbReference type="AlphaFoldDB" id="A0A4Q4R968"/>
<dbReference type="GO" id="GO:0045134">
    <property type="term" value="F:UDP phosphatase activity"/>
    <property type="evidence" value="ECO:0007669"/>
    <property type="project" value="TreeGrafter"/>
</dbReference>
<proteinExistence type="inferred from homology"/>
<evidence type="ECO:0000313" key="10">
    <source>
        <dbReference type="EMBL" id="RYO52981.1"/>
    </source>
</evidence>
<evidence type="ECO:0000256" key="6">
    <source>
        <dbReference type="PIRSR" id="PIRSR600407-1"/>
    </source>
</evidence>
<dbReference type="GO" id="GO:0017111">
    <property type="term" value="F:ribonucleoside triphosphate phosphatase activity"/>
    <property type="evidence" value="ECO:0007669"/>
    <property type="project" value="TreeGrafter"/>
</dbReference>
<dbReference type="PROSITE" id="PS01238">
    <property type="entry name" value="GDA1_CD39_NTPASE"/>
    <property type="match status" value="1"/>
</dbReference>
<evidence type="ECO:0000256" key="7">
    <source>
        <dbReference type="PIRSR" id="PIRSR600407-2"/>
    </source>
</evidence>
<dbReference type="GO" id="GO:0000139">
    <property type="term" value="C:Golgi membrane"/>
    <property type="evidence" value="ECO:0007669"/>
    <property type="project" value="UniProtKB-SubCell"/>
</dbReference>
<dbReference type="GO" id="GO:0009134">
    <property type="term" value="P:nucleoside diphosphate catabolic process"/>
    <property type="evidence" value="ECO:0007669"/>
    <property type="project" value="TreeGrafter"/>
</dbReference>
<evidence type="ECO:0000256" key="4">
    <source>
        <dbReference type="ARBA" id="ARBA00037742"/>
    </source>
</evidence>
<dbReference type="CDD" id="cd24040">
    <property type="entry name" value="ASKHA_NBD_GDA1"/>
    <property type="match status" value="1"/>
</dbReference>
<dbReference type="PANTHER" id="PTHR11782">
    <property type="entry name" value="ADENOSINE/GUANOSINE DIPHOSPHATASE"/>
    <property type="match status" value="1"/>
</dbReference>
<dbReference type="GO" id="GO:0006487">
    <property type="term" value="P:protein N-linked glycosylation"/>
    <property type="evidence" value="ECO:0007669"/>
    <property type="project" value="TreeGrafter"/>
</dbReference>
<protein>
    <recommendedName>
        <fullName evidence="5">guanosine-diphosphatase</fullName>
        <ecNumber evidence="5">3.6.1.42</ecNumber>
    </recommendedName>
</protein>
<evidence type="ECO:0000256" key="3">
    <source>
        <dbReference type="ARBA" id="ARBA00022801"/>
    </source>
</evidence>
<comment type="subcellular location">
    <subcellularLocation>
        <location evidence="1">Golgi apparatus membrane</location>
        <topology evidence="1">Single-pass type II membrane protein</topology>
    </subcellularLocation>
</comment>
<dbReference type="GO" id="GO:0004382">
    <property type="term" value="F:GDP phosphatase activity"/>
    <property type="evidence" value="ECO:0007669"/>
    <property type="project" value="UniProtKB-EC"/>
</dbReference>
<dbReference type="Proteomes" id="UP000293823">
    <property type="component" value="Unassembled WGS sequence"/>
</dbReference>
<evidence type="ECO:0000256" key="9">
    <source>
        <dbReference type="SAM" id="MobiDB-lite"/>
    </source>
</evidence>
<comment type="function">
    <text evidence="4">After transfer of sugars to endogenous macromolecular acceptors, the enzyme converts nucleoside diphosphates to nucleoside monophosphates which in turn exit the Golgi lumen in a coupled antiporter reaction, allowing entry of additional nucleotide sugar from the cytosol.</text>
</comment>
<gene>
    <name evidence="10" type="ORF">AA0113_g9549</name>
</gene>
<name>A0A4Q4R968_9PLEO</name>
<keyword evidence="3 8" id="KW-0378">Hydrolase</keyword>
<accession>A0A4Q4R968</accession>
<feature type="compositionally biased region" description="Basic and acidic residues" evidence="9">
    <location>
        <begin position="302"/>
        <end position="316"/>
    </location>
</feature>
<evidence type="ECO:0000256" key="8">
    <source>
        <dbReference type="RuleBase" id="RU003833"/>
    </source>
</evidence>
<dbReference type="InterPro" id="IPR000407">
    <property type="entry name" value="GDA1_CD39_NTPase"/>
</dbReference>
<keyword evidence="11" id="KW-1185">Reference proteome</keyword>
<dbReference type="InterPro" id="IPR011992">
    <property type="entry name" value="EF-hand-dom_pair"/>
</dbReference>
<feature type="region of interest" description="Disordered" evidence="9">
    <location>
        <begin position="206"/>
        <end position="274"/>
    </location>
</feature>
<dbReference type="EMBL" id="PEJP01000044">
    <property type="protein sequence ID" value="RYO52981.1"/>
    <property type="molecule type" value="Genomic_DNA"/>
</dbReference>
<evidence type="ECO:0000256" key="5">
    <source>
        <dbReference type="ARBA" id="ARBA00038903"/>
    </source>
</evidence>
<dbReference type="SUPFAM" id="SSF47473">
    <property type="entry name" value="EF-hand"/>
    <property type="match status" value="1"/>
</dbReference>
<organism evidence="10 11">
    <name type="scientific">Alternaria arborescens</name>
    <dbReference type="NCBI Taxonomy" id="156630"/>
    <lineage>
        <taxon>Eukaryota</taxon>
        <taxon>Fungi</taxon>
        <taxon>Dikarya</taxon>
        <taxon>Ascomycota</taxon>
        <taxon>Pezizomycotina</taxon>
        <taxon>Dothideomycetes</taxon>
        <taxon>Pleosporomycetidae</taxon>
        <taxon>Pleosporales</taxon>
        <taxon>Pleosporineae</taxon>
        <taxon>Pleosporaceae</taxon>
        <taxon>Alternaria</taxon>
        <taxon>Alternaria sect. Alternaria</taxon>
    </lineage>
</organism>
<dbReference type="OrthoDB" id="6372431at2759"/>
<reference evidence="11" key="1">
    <citation type="journal article" date="2019" name="bioRxiv">
        <title>Genomics, evolutionary history and diagnostics of the Alternaria alternata species group including apple and Asian pear pathotypes.</title>
        <authorList>
            <person name="Armitage A.D."/>
            <person name="Cockerton H.M."/>
            <person name="Sreenivasaprasad S."/>
            <person name="Woodhall J.W."/>
            <person name="Lane C.R."/>
            <person name="Harrison R.J."/>
            <person name="Clarkson J.P."/>
        </authorList>
    </citation>
    <scope>NUCLEOTIDE SEQUENCE [LARGE SCALE GENOMIC DNA]</scope>
    <source>
        <strain evidence="11">RGR 97.0016</strain>
    </source>
</reference>
<dbReference type="Gene3D" id="3.30.420.40">
    <property type="match status" value="1"/>
</dbReference>
<feature type="binding site" evidence="7">
    <location>
        <begin position="566"/>
        <end position="570"/>
    </location>
    <ligand>
        <name>ATP</name>
        <dbReference type="ChEBI" id="CHEBI:30616"/>
    </ligand>
</feature>
<feature type="compositionally biased region" description="Low complexity" evidence="9">
    <location>
        <begin position="255"/>
        <end position="267"/>
    </location>
</feature>
<comment type="caution">
    <text evidence="10">The sequence shown here is derived from an EMBL/GenBank/DDBJ whole genome shotgun (WGS) entry which is preliminary data.</text>
</comment>
<dbReference type="PANTHER" id="PTHR11782:SF83">
    <property type="entry name" value="GUANOSINE-DIPHOSPHATASE"/>
    <property type="match status" value="1"/>
</dbReference>
<dbReference type="EC" id="3.6.1.42" evidence="5"/>
<sequence length="843" mass="92140">MSSKRRGPPTKAPPVKRPSKLAKENGITAEQEAEIREAFGLFAVSHPEHEGSKEGVLKKSDVRRCLISLNLTPDKSEMSSILSTIDPLNTGYVEFVPFLSYAAIAIHSKEQGSDEDEDGDDYQGESNAEEVSAAYQLFTHGAPGPITLGHLRRVAKELREDVPDDVLKDMILEANGGVKGQGKDVGGVSLEDFESVMKRAGLSFGAKIQGPHPTKHTNTNATDLGNANRNRKDVPAAPNRHHCSQLNDHALNRGPFSPRLSPSSMSSGVEVPGSQRRPGIWSYFSFSGPRRRVSVSLPRSFDPNRADASDPNAKADRHSRHRSTYSDAFMNDHKGSAVMNQGQRLRYLKTGGVIAFILLVLYFVAPRDGISRPAASHPSGGNTAAGDAQAQCTKSYSKDKPLIQYALMVDAGSTGSRIHVYKFNNCGPSPELESENFEMTPKREGGSGLSAYGDNPEAAAKSLDVLMDVALKNVPKEYQSCTPIAVKATAGLRKLGEEKSNAILAAVRKHLDNDYPFPLVSEERNGVEVMPGEMEGVYAWITVNYLLGKIGGPDKNPTAAVLDLGGGSTQIIFEPTFPDTPRGGLPTKLAEGDHKYTLHFGNRDFDLYQHSYLGYGLMEARNNLHSTVLAGLHETNKDNREYLKKPIVNPCIAPGMAREVEVQMPKGHALGDSITVNMTGPSTASPTQCRGLVEKTLHKDDECAIAPCAFRGVHQPPFEQTFATEAVYLLSYFYDRTQDLGMPESFTLRELQDLADKVCTGEKGWDSFSAVPRALEELKGRPEWCLDLNFQYELLRSGYGMPIDREVKIAKKIKGNELGWCLGASLPLLEANSGWQCRIKQVQ</sequence>
<feature type="compositionally biased region" description="Polar residues" evidence="9">
    <location>
        <begin position="216"/>
        <end position="228"/>
    </location>
</feature>
<dbReference type="Gene3D" id="1.10.238.10">
    <property type="entry name" value="EF-hand"/>
    <property type="match status" value="1"/>
</dbReference>
<feature type="region of interest" description="Disordered" evidence="9">
    <location>
        <begin position="1"/>
        <end position="28"/>
    </location>
</feature>
<keyword evidence="7" id="KW-0547">Nucleotide-binding</keyword>
<dbReference type="Gene3D" id="3.30.420.150">
    <property type="entry name" value="Exopolyphosphatase. Domain 2"/>
    <property type="match status" value="1"/>
</dbReference>
<comment type="similarity">
    <text evidence="2 8">Belongs to the GDA1/CD39 NTPase family.</text>
</comment>
<feature type="active site" description="Proton acceptor" evidence="6">
    <location>
        <position position="535"/>
    </location>
</feature>
<dbReference type="Pfam" id="PF01150">
    <property type="entry name" value="GDA1_CD39"/>
    <property type="match status" value="1"/>
</dbReference>
<feature type="region of interest" description="Disordered" evidence="9">
    <location>
        <begin position="297"/>
        <end position="328"/>
    </location>
</feature>
<keyword evidence="7" id="KW-0067">ATP-binding</keyword>